<feature type="transmembrane region" description="Helical" evidence="1">
    <location>
        <begin position="43"/>
        <end position="60"/>
    </location>
</feature>
<accession>A0ABP4B1F2</accession>
<evidence type="ECO:0000313" key="2">
    <source>
        <dbReference type="EMBL" id="GAA0944581.1"/>
    </source>
</evidence>
<sequence length="178" mass="19177">MEVAAADAALQKVKAAVATLLVQIDETRETLDRKNGPTDEPGAFGFFMLGMTGVAIDMVFKFDDDEGSGRYVGRAFGKNLQLAAAFLWIGQVAGLVIAALSHAAGGDMRITNLLAELDSAAHPHIATAAHELDAAARKALGERRKLWPSYDVVQLANKEFRAAESRLRFLLETGPWLP</sequence>
<protein>
    <submittedName>
        <fullName evidence="2">Uncharacterized protein</fullName>
    </submittedName>
</protein>
<name>A0ABP4B1F2_9ACTN</name>
<evidence type="ECO:0000256" key="1">
    <source>
        <dbReference type="SAM" id="Phobius"/>
    </source>
</evidence>
<keyword evidence="3" id="KW-1185">Reference proteome</keyword>
<keyword evidence="1" id="KW-0472">Membrane</keyword>
<keyword evidence="1" id="KW-0812">Transmembrane</keyword>
<organism evidence="2 3">
    <name type="scientific">Kribbella koreensis</name>
    <dbReference type="NCBI Taxonomy" id="57909"/>
    <lineage>
        <taxon>Bacteria</taxon>
        <taxon>Bacillati</taxon>
        <taxon>Actinomycetota</taxon>
        <taxon>Actinomycetes</taxon>
        <taxon>Propionibacteriales</taxon>
        <taxon>Kribbellaceae</taxon>
        <taxon>Kribbella</taxon>
    </lineage>
</organism>
<gene>
    <name evidence="2" type="ORF">GCM10009554_38850</name>
</gene>
<dbReference type="EMBL" id="BAAAHK010000008">
    <property type="protein sequence ID" value="GAA0944581.1"/>
    <property type="molecule type" value="Genomic_DNA"/>
</dbReference>
<comment type="caution">
    <text evidence="2">The sequence shown here is derived from an EMBL/GenBank/DDBJ whole genome shotgun (WGS) entry which is preliminary data.</text>
</comment>
<reference evidence="3" key="1">
    <citation type="journal article" date="2019" name="Int. J. Syst. Evol. Microbiol.">
        <title>The Global Catalogue of Microorganisms (GCM) 10K type strain sequencing project: providing services to taxonomists for standard genome sequencing and annotation.</title>
        <authorList>
            <consortium name="The Broad Institute Genomics Platform"/>
            <consortium name="The Broad Institute Genome Sequencing Center for Infectious Disease"/>
            <person name="Wu L."/>
            <person name="Ma J."/>
        </authorList>
    </citation>
    <scope>NUCLEOTIDE SEQUENCE [LARGE SCALE GENOMIC DNA]</scope>
    <source>
        <strain evidence="3">JCM 10977</strain>
    </source>
</reference>
<evidence type="ECO:0000313" key="3">
    <source>
        <dbReference type="Proteomes" id="UP001500542"/>
    </source>
</evidence>
<proteinExistence type="predicted"/>
<feature type="transmembrane region" description="Helical" evidence="1">
    <location>
        <begin position="80"/>
        <end position="100"/>
    </location>
</feature>
<keyword evidence="1" id="KW-1133">Transmembrane helix</keyword>
<dbReference type="Proteomes" id="UP001500542">
    <property type="component" value="Unassembled WGS sequence"/>
</dbReference>